<dbReference type="InterPro" id="IPR016032">
    <property type="entry name" value="Sig_transdc_resp-reg_C-effctor"/>
</dbReference>
<feature type="domain" description="HTH luxR-type" evidence="4">
    <location>
        <begin position="1223"/>
        <end position="1288"/>
    </location>
</feature>
<dbReference type="PROSITE" id="PS00622">
    <property type="entry name" value="HTH_LUXR_1"/>
    <property type="match status" value="1"/>
</dbReference>
<dbReference type="InterPro" id="IPR027417">
    <property type="entry name" value="P-loop_NTPase"/>
</dbReference>
<dbReference type="InterPro" id="IPR036388">
    <property type="entry name" value="WH-like_DNA-bd_sf"/>
</dbReference>
<evidence type="ECO:0000256" key="1">
    <source>
        <dbReference type="ARBA" id="ARBA00022741"/>
    </source>
</evidence>
<gene>
    <name evidence="5" type="ORF">OHB34_20860</name>
</gene>
<dbReference type="InterPro" id="IPR003593">
    <property type="entry name" value="AAA+_ATPase"/>
</dbReference>
<keyword evidence="2" id="KW-0067">ATP-binding</keyword>
<evidence type="ECO:0000256" key="2">
    <source>
        <dbReference type="ARBA" id="ARBA00022840"/>
    </source>
</evidence>
<dbReference type="PRINTS" id="PR00038">
    <property type="entry name" value="HTHLUXR"/>
</dbReference>
<keyword evidence="6" id="KW-1185">Reference proteome</keyword>
<protein>
    <submittedName>
        <fullName evidence="5">AAA family ATPase</fullName>
    </submittedName>
</protein>
<dbReference type="PANTHER" id="PTHR16305:SF35">
    <property type="entry name" value="TRANSCRIPTIONAL ACTIVATOR DOMAIN"/>
    <property type="match status" value="1"/>
</dbReference>
<evidence type="ECO:0000313" key="6">
    <source>
        <dbReference type="Proteomes" id="UP001622731"/>
    </source>
</evidence>
<evidence type="ECO:0000256" key="3">
    <source>
        <dbReference type="SAM" id="MobiDB-lite"/>
    </source>
</evidence>
<dbReference type="CDD" id="cd06170">
    <property type="entry name" value="LuxR_C_like"/>
    <property type="match status" value="1"/>
</dbReference>
<proteinExistence type="predicted"/>
<reference evidence="5 6" key="1">
    <citation type="submission" date="2022-10" db="EMBL/GenBank/DDBJ databases">
        <title>The complete genomes of actinobacterial strains from the NBC collection.</title>
        <authorList>
            <person name="Joergensen T.S."/>
            <person name="Alvarez Arevalo M."/>
            <person name="Sterndorff E.B."/>
            <person name="Faurdal D."/>
            <person name="Vuksanovic O."/>
            <person name="Mourched A.-S."/>
            <person name="Charusanti P."/>
            <person name="Shaw S."/>
            <person name="Blin K."/>
            <person name="Weber T."/>
        </authorList>
    </citation>
    <scope>NUCLEOTIDE SEQUENCE [LARGE SCALE GENOMIC DNA]</scope>
    <source>
        <strain evidence="5 6">NBC_00116</strain>
    </source>
</reference>
<dbReference type="PANTHER" id="PTHR16305">
    <property type="entry name" value="TESTICULAR SOLUBLE ADENYLYL CYCLASE"/>
    <property type="match status" value="1"/>
</dbReference>
<sequence length="1300" mass="137514">MTGPLRERDDAHALLSAEIERARAGSGRLVLLRGASGTGRTAVLETAARHAEDRGLRVLRVRCSPEDTSVPFAMVLHLLGPVPEFTDTAPGGDDRGSAARLWRLLRSYAAEGPVLLAVDDVHLADDSSRRWLTEAARHVDRLPVLLVATERSQYDVDPRPAGLTQALSPSLVRTHTLAPLSDSAAAALVREAFPDASARWTEECVRAGAGSPLLLHALLDDLGGTPHPDGVPPVPDSCAALYPGSYPAAVSWWLNSAGPATADVARCLAALEQAWPTGPPDHRAALRHALPRQRAAAPGAAYRQAPPSDGVYREASPLAGGYGQASPWDGADRPASSDAAYPRASAPGAAYRQAPPSDGAYGQAPLSAGGYGQASPWHGADRQASLSDGADRPASSDAAYPRASAPGAAYPQAPPSDGAYGQTQLSAGGYGQASPWHGADRQASLSDGADRQASPFGTADRQASAPDAAYGQAPSSDGAYGQAPLSDGAYGQAPLSDGVYGQAPSSDGVYGRAPSSDAAYPQGSVVGAVRRHTHETPTARTRRPRDIAPGCRDVWSADPGGGADPRSPLPGGPGPGAELPEHGPYPHPDELAGPADGVPYPVHGPYDGPYDGRTESAPRAAYGRTGPPAHAPHRTTLWRTPSPPPAQGSAGDPVDVLAEAAGADPARIEGWLAAMTRLGLLRPDEGGRPRYAHPLLRDAVLTGWPRPRREAVHRSAAEAMLRRGDRVEAVARHLLRTPAVGLSWALRVLRDAVTVAVHDARPADAVGYLRRALDEPVSDDLRQRLLTELGSLEYASADTPAAIARLAEAQHLPAEPRNRVRTAVALGTALAGRGEIRTAMEVLRRTEGRLSGHPGLARTVQTATALLSDEDLATRQEVYRWLSETGRHSPELVGTAGQALLVRYAATAALISADEAMARVRDLLAQPTDPLAEPFLLGTAAAVAQWADELDEAERLVERGLAGQHPALLHPMQHALLNTRADIVASRGDHARLLALAADRGPGPGSGPTNRDAHALMALVHTGRTDEALHYADRFDLREVPENWELNRYLYARGVLRAATGDPTGALHDFLECGRRQAAREVISPVVTPWRTAVAECRLALGGGPEALALATEELRLARVWNTPRTVGRALRVLGTATGGRRGLELAEEAVRTLRDAPADTDMELIPALLAQGRQLLGAGERGRARARLREAAELAERKGALRWLTLAGQALREGGARGPVASRTGADALTGSERRIAELAADGRTNTEIADLLHLARRTVETHLTSTYRKLRIRRRTELPAALERGGRREREPRPDTRC</sequence>
<dbReference type="Proteomes" id="UP001622731">
    <property type="component" value="Chromosome"/>
</dbReference>
<dbReference type="SMART" id="SM00421">
    <property type="entry name" value="HTH_LUXR"/>
    <property type="match status" value="1"/>
</dbReference>
<feature type="compositionally biased region" description="Low complexity" evidence="3">
    <location>
        <begin position="295"/>
        <end position="307"/>
    </location>
</feature>
<dbReference type="SUPFAM" id="SSF46894">
    <property type="entry name" value="C-terminal effector domain of the bipartite response regulators"/>
    <property type="match status" value="1"/>
</dbReference>
<feature type="compositionally biased region" description="Low complexity" evidence="3">
    <location>
        <begin position="398"/>
        <end position="411"/>
    </location>
</feature>
<dbReference type="PROSITE" id="PS50043">
    <property type="entry name" value="HTH_LUXR_2"/>
    <property type="match status" value="1"/>
</dbReference>
<dbReference type="Gene3D" id="1.10.10.10">
    <property type="entry name" value="Winged helix-like DNA-binding domain superfamily/Winged helix DNA-binding domain"/>
    <property type="match status" value="1"/>
</dbReference>
<dbReference type="Pfam" id="PF00196">
    <property type="entry name" value="GerE"/>
    <property type="match status" value="1"/>
</dbReference>
<organism evidence="5 6">
    <name type="scientific">Streptomyces anthocyanicus</name>
    <dbReference type="NCBI Taxonomy" id="68174"/>
    <lineage>
        <taxon>Bacteria</taxon>
        <taxon>Bacillati</taxon>
        <taxon>Actinomycetota</taxon>
        <taxon>Actinomycetes</taxon>
        <taxon>Kitasatosporales</taxon>
        <taxon>Streptomycetaceae</taxon>
        <taxon>Streptomyces</taxon>
        <taxon>Streptomyces violaceoruber group</taxon>
    </lineage>
</organism>
<dbReference type="RefSeq" id="WP_406132656.1">
    <property type="nucleotide sequence ID" value="NZ_CP108200.1"/>
</dbReference>
<dbReference type="EMBL" id="CP108200">
    <property type="protein sequence ID" value="WTR96410.1"/>
    <property type="molecule type" value="Genomic_DNA"/>
</dbReference>
<dbReference type="InterPro" id="IPR000792">
    <property type="entry name" value="Tscrpt_reg_LuxR_C"/>
</dbReference>
<feature type="region of interest" description="Disordered" evidence="3">
    <location>
        <begin position="295"/>
        <end position="651"/>
    </location>
</feature>
<dbReference type="Pfam" id="PF13191">
    <property type="entry name" value="AAA_16"/>
    <property type="match status" value="1"/>
</dbReference>
<feature type="compositionally biased region" description="Low complexity" evidence="3">
    <location>
        <begin position="339"/>
        <end position="352"/>
    </location>
</feature>
<dbReference type="SUPFAM" id="SSF52540">
    <property type="entry name" value="P-loop containing nucleoside triphosphate hydrolases"/>
    <property type="match status" value="1"/>
</dbReference>
<evidence type="ECO:0000313" key="5">
    <source>
        <dbReference type="EMBL" id="WTR96410.1"/>
    </source>
</evidence>
<dbReference type="SMART" id="SM00382">
    <property type="entry name" value="AAA"/>
    <property type="match status" value="1"/>
</dbReference>
<keyword evidence="1" id="KW-0547">Nucleotide-binding</keyword>
<name>A0ABZ1M639_9ACTN</name>
<dbReference type="InterPro" id="IPR041664">
    <property type="entry name" value="AAA_16"/>
</dbReference>
<accession>A0ABZ1M639</accession>
<evidence type="ECO:0000259" key="4">
    <source>
        <dbReference type="PROSITE" id="PS50043"/>
    </source>
</evidence>